<dbReference type="EMBL" id="ABEU02000002">
    <property type="protein sequence ID" value="PNR60538.1"/>
    <property type="molecule type" value="Genomic_DNA"/>
</dbReference>
<accession>A0A2K1L3D2</accession>
<evidence type="ECO:0000313" key="1">
    <source>
        <dbReference type="EMBL" id="PNR60538.1"/>
    </source>
</evidence>
<reference evidence="1 3" key="1">
    <citation type="journal article" date="2008" name="Science">
        <title>The Physcomitrella genome reveals evolutionary insights into the conquest of land by plants.</title>
        <authorList>
            <person name="Rensing S."/>
            <person name="Lang D."/>
            <person name="Zimmer A."/>
            <person name="Terry A."/>
            <person name="Salamov A."/>
            <person name="Shapiro H."/>
            <person name="Nishiyama T."/>
            <person name="Perroud P.-F."/>
            <person name="Lindquist E."/>
            <person name="Kamisugi Y."/>
            <person name="Tanahashi T."/>
            <person name="Sakakibara K."/>
            <person name="Fujita T."/>
            <person name="Oishi K."/>
            <person name="Shin-I T."/>
            <person name="Kuroki Y."/>
            <person name="Toyoda A."/>
            <person name="Suzuki Y."/>
            <person name="Hashimoto A."/>
            <person name="Yamaguchi K."/>
            <person name="Sugano A."/>
            <person name="Kohara Y."/>
            <person name="Fujiyama A."/>
            <person name="Anterola A."/>
            <person name="Aoki S."/>
            <person name="Ashton N."/>
            <person name="Barbazuk W.B."/>
            <person name="Barker E."/>
            <person name="Bennetzen J."/>
            <person name="Bezanilla M."/>
            <person name="Blankenship R."/>
            <person name="Cho S.H."/>
            <person name="Dutcher S."/>
            <person name="Estelle M."/>
            <person name="Fawcett J.A."/>
            <person name="Gundlach H."/>
            <person name="Hanada K."/>
            <person name="Heyl A."/>
            <person name="Hicks K.A."/>
            <person name="Hugh J."/>
            <person name="Lohr M."/>
            <person name="Mayer K."/>
            <person name="Melkozernov A."/>
            <person name="Murata T."/>
            <person name="Nelson D."/>
            <person name="Pils B."/>
            <person name="Prigge M."/>
            <person name="Reiss B."/>
            <person name="Renner T."/>
            <person name="Rombauts S."/>
            <person name="Rushton P."/>
            <person name="Sanderfoot A."/>
            <person name="Schween G."/>
            <person name="Shiu S.-H."/>
            <person name="Stueber K."/>
            <person name="Theodoulou F.L."/>
            <person name="Tu H."/>
            <person name="Van de Peer Y."/>
            <person name="Verrier P.J."/>
            <person name="Waters E."/>
            <person name="Wood A."/>
            <person name="Yang L."/>
            <person name="Cove D."/>
            <person name="Cuming A."/>
            <person name="Hasebe M."/>
            <person name="Lucas S."/>
            <person name="Mishler D.B."/>
            <person name="Reski R."/>
            <person name="Grigoriev I."/>
            <person name="Quatrano R.S."/>
            <person name="Boore J.L."/>
        </authorList>
    </citation>
    <scope>NUCLEOTIDE SEQUENCE [LARGE SCALE GENOMIC DNA]</scope>
    <source>
        <strain evidence="2 3">cv. Gransden 2004</strain>
    </source>
</reference>
<keyword evidence="3" id="KW-1185">Reference proteome</keyword>
<dbReference type="AlphaFoldDB" id="A0A2K1L3D2"/>
<dbReference type="Proteomes" id="UP000006727">
    <property type="component" value="Chromosome 2"/>
</dbReference>
<organism evidence="1">
    <name type="scientific">Physcomitrium patens</name>
    <name type="common">Spreading-leaved earth moss</name>
    <name type="synonym">Physcomitrella patens</name>
    <dbReference type="NCBI Taxonomy" id="3218"/>
    <lineage>
        <taxon>Eukaryota</taxon>
        <taxon>Viridiplantae</taxon>
        <taxon>Streptophyta</taxon>
        <taxon>Embryophyta</taxon>
        <taxon>Bryophyta</taxon>
        <taxon>Bryophytina</taxon>
        <taxon>Bryopsida</taxon>
        <taxon>Funariidae</taxon>
        <taxon>Funariales</taxon>
        <taxon>Funariaceae</taxon>
        <taxon>Physcomitrium</taxon>
    </lineage>
</organism>
<dbReference type="InParanoid" id="A0A2K1L3D2"/>
<dbReference type="PaxDb" id="3218-PP1S22_203V6.1"/>
<protein>
    <submittedName>
        <fullName evidence="1 2">Uncharacterized protein</fullName>
    </submittedName>
</protein>
<dbReference type="EnsemblPlants" id="Pp3c2_28580V3.1">
    <property type="protein sequence ID" value="Pp3c2_28580V3.1"/>
    <property type="gene ID" value="Pp3c2_28580"/>
</dbReference>
<proteinExistence type="predicted"/>
<dbReference type="Gramene" id="Pp3c2_28580V3.1">
    <property type="protein sequence ID" value="Pp3c2_28580V3.1"/>
    <property type="gene ID" value="Pp3c2_28580"/>
</dbReference>
<gene>
    <name evidence="1" type="ORF">PHYPA_003331</name>
</gene>
<evidence type="ECO:0000313" key="3">
    <source>
        <dbReference type="Proteomes" id="UP000006727"/>
    </source>
</evidence>
<evidence type="ECO:0000313" key="2">
    <source>
        <dbReference type="EnsemblPlants" id="Pp3c2_28580V3.1"/>
    </source>
</evidence>
<sequence>MTPYLPLCHSTKCCSDEFVTRRKPHYFNCKWLTCIHKTEPYLYTLPKRKDALQVLSSTRILSTLSET</sequence>
<reference evidence="1 3" key="2">
    <citation type="journal article" date="2018" name="Plant J.">
        <title>The Physcomitrella patens chromosome-scale assembly reveals moss genome structure and evolution.</title>
        <authorList>
            <person name="Lang D."/>
            <person name="Ullrich K.K."/>
            <person name="Murat F."/>
            <person name="Fuchs J."/>
            <person name="Jenkins J."/>
            <person name="Haas F.B."/>
            <person name="Piednoel M."/>
            <person name="Gundlach H."/>
            <person name="Van Bel M."/>
            <person name="Meyberg R."/>
            <person name="Vives C."/>
            <person name="Morata J."/>
            <person name="Symeonidi A."/>
            <person name="Hiss M."/>
            <person name="Muchero W."/>
            <person name="Kamisugi Y."/>
            <person name="Saleh O."/>
            <person name="Blanc G."/>
            <person name="Decker E.L."/>
            <person name="van Gessel N."/>
            <person name="Grimwood J."/>
            <person name="Hayes R.D."/>
            <person name="Graham S.W."/>
            <person name="Gunter L.E."/>
            <person name="McDaniel S.F."/>
            <person name="Hoernstein S.N.W."/>
            <person name="Larsson A."/>
            <person name="Li F.W."/>
            <person name="Perroud P.F."/>
            <person name="Phillips J."/>
            <person name="Ranjan P."/>
            <person name="Rokshar D.S."/>
            <person name="Rothfels C.J."/>
            <person name="Schneider L."/>
            <person name="Shu S."/>
            <person name="Stevenson D.W."/>
            <person name="Thummler F."/>
            <person name="Tillich M."/>
            <person name="Villarreal Aguilar J.C."/>
            <person name="Widiez T."/>
            <person name="Wong G.K."/>
            <person name="Wymore A."/>
            <person name="Zhang Y."/>
            <person name="Zimmer A.D."/>
            <person name="Quatrano R.S."/>
            <person name="Mayer K.F.X."/>
            <person name="Goodstein D."/>
            <person name="Casacuberta J.M."/>
            <person name="Vandepoele K."/>
            <person name="Reski R."/>
            <person name="Cuming A.C."/>
            <person name="Tuskan G.A."/>
            <person name="Maumus F."/>
            <person name="Salse J."/>
            <person name="Schmutz J."/>
            <person name="Rensing S.A."/>
        </authorList>
    </citation>
    <scope>NUCLEOTIDE SEQUENCE [LARGE SCALE GENOMIC DNA]</scope>
    <source>
        <strain evidence="2 3">cv. Gransden 2004</strain>
    </source>
</reference>
<name>A0A2K1L3D2_PHYPA</name>
<reference evidence="2" key="3">
    <citation type="submission" date="2020-12" db="UniProtKB">
        <authorList>
            <consortium name="EnsemblPlants"/>
        </authorList>
    </citation>
    <scope>IDENTIFICATION</scope>
</reference>